<protein>
    <submittedName>
        <fullName evidence="4">Uncharacterized conserved protein</fullName>
    </submittedName>
</protein>
<organism evidence="4">
    <name type="scientific">Moorella thermoacetica Y72</name>
    <dbReference type="NCBI Taxonomy" id="1325331"/>
    <lineage>
        <taxon>Bacteria</taxon>
        <taxon>Bacillati</taxon>
        <taxon>Bacillota</taxon>
        <taxon>Clostridia</taxon>
        <taxon>Neomoorellales</taxon>
        <taxon>Neomoorellaceae</taxon>
        <taxon>Neomoorella</taxon>
    </lineage>
</organism>
<dbReference type="PROSITE" id="PS50984">
    <property type="entry name" value="TRUD"/>
    <property type="match status" value="1"/>
</dbReference>
<dbReference type="SUPFAM" id="SSF55120">
    <property type="entry name" value="Pseudouridine synthase"/>
    <property type="match status" value="1"/>
</dbReference>
<dbReference type="Gene3D" id="3.30.2350.20">
    <property type="entry name" value="TruD, catalytic domain"/>
    <property type="match status" value="1"/>
</dbReference>
<keyword evidence="2" id="KW-0413">Isomerase</keyword>
<evidence type="ECO:0000256" key="1">
    <source>
        <dbReference type="ARBA" id="ARBA00007953"/>
    </source>
</evidence>
<sequence length="228" mass="26391">MKLKVIPEDFVVRELARLPIKEKGPYRLYLFEKKGWNTIDLLIRLAKAHRLPYRFFAYGGLKDRHAHTFQYVTVKHPADLTTEAENFSLQSIGYMDRPMGPDLLEGNEFAITIRALGAAEVCRISRRVDEVRGFGYPNYYDNQRFGSMDRQMGLMAERLLKKHYNGSLQIYLTGIYPEEKKRPGNASSFSANTGVIGRPAWHVLKPLWRAEYFPCLSKNPKLTSRLCR</sequence>
<dbReference type="InterPro" id="IPR011760">
    <property type="entry name" value="PsdUridine_synth_TruD_insert"/>
</dbReference>
<proteinExistence type="inferred from homology"/>
<dbReference type="AlphaFoldDB" id="A0A0S6U850"/>
<evidence type="ECO:0000259" key="3">
    <source>
        <dbReference type="PROSITE" id="PS50984"/>
    </source>
</evidence>
<dbReference type="EMBL" id="DF238840">
    <property type="protein sequence ID" value="GAF24885.1"/>
    <property type="molecule type" value="Genomic_DNA"/>
</dbReference>
<dbReference type="Proteomes" id="UP000063718">
    <property type="component" value="Unassembled WGS sequence"/>
</dbReference>
<dbReference type="GO" id="GO:0140098">
    <property type="term" value="F:catalytic activity, acting on RNA"/>
    <property type="evidence" value="ECO:0007669"/>
    <property type="project" value="UniProtKB-ARBA"/>
</dbReference>
<dbReference type="InterPro" id="IPR001656">
    <property type="entry name" value="PsdUridine_synth_TruD"/>
</dbReference>
<evidence type="ECO:0000313" key="4">
    <source>
        <dbReference type="EMBL" id="GAF24885.1"/>
    </source>
</evidence>
<dbReference type="PANTHER" id="PTHR13326">
    <property type="entry name" value="TRNA PSEUDOURIDINE SYNTHASE D"/>
    <property type="match status" value="1"/>
</dbReference>
<gene>
    <name evidence="4" type="ORF">MTY_0213</name>
</gene>
<dbReference type="GO" id="GO:0006396">
    <property type="term" value="P:RNA processing"/>
    <property type="evidence" value="ECO:0007669"/>
    <property type="project" value="UniProtKB-ARBA"/>
</dbReference>
<dbReference type="Pfam" id="PF01142">
    <property type="entry name" value="TruD"/>
    <property type="match status" value="1"/>
</dbReference>
<dbReference type="InterPro" id="IPR020103">
    <property type="entry name" value="PsdUridine_synth_cat_dom_sf"/>
</dbReference>
<comment type="similarity">
    <text evidence="1">Belongs to the pseudouridine synthase TruD family.</text>
</comment>
<dbReference type="GO" id="GO:0009982">
    <property type="term" value="F:pseudouridine synthase activity"/>
    <property type="evidence" value="ECO:0007669"/>
    <property type="project" value="InterPro"/>
</dbReference>
<accession>A0A0S6U850</accession>
<dbReference type="GO" id="GO:0003723">
    <property type="term" value="F:RNA binding"/>
    <property type="evidence" value="ECO:0007669"/>
    <property type="project" value="InterPro"/>
</dbReference>
<dbReference type="InterPro" id="IPR042214">
    <property type="entry name" value="TruD_catalytic"/>
</dbReference>
<dbReference type="GO" id="GO:0001522">
    <property type="term" value="P:pseudouridine synthesis"/>
    <property type="evidence" value="ECO:0007669"/>
    <property type="project" value="InterPro"/>
</dbReference>
<evidence type="ECO:0000256" key="2">
    <source>
        <dbReference type="ARBA" id="ARBA00023235"/>
    </source>
</evidence>
<reference evidence="4" key="1">
    <citation type="journal article" date="2014" name="Gene">
        <title>Genome-guided analysis of transformation efficiency and carbon dioxide assimilation by Moorella thermoacetica Y72.</title>
        <authorList>
            <person name="Tsukahara K."/>
            <person name="Kita A."/>
            <person name="Nakashimada Y."/>
            <person name="Hoshino T."/>
            <person name="Murakami K."/>
        </authorList>
    </citation>
    <scope>NUCLEOTIDE SEQUENCE [LARGE SCALE GENOMIC DNA]</scope>
    <source>
        <strain evidence="4">Y72</strain>
    </source>
</reference>
<name>A0A0S6U850_NEOTH</name>
<dbReference type="PANTHER" id="PTHR13326:SF21">
    <property type="entry name" value="PSEUDOURIDYLATE SYNTHASE PUS7L"/>
    <property type="match status" value="1"/>
</dbReference>
<feature type="domain" description="TRUD" evidence="3">
    <location>
        <begin position="135"/>
        <end position="228"/>
    </location>
</feature>